<evidence type="ECO:0000256" key="3">
    <source>
        <dbReference type="ARBA" id="ARBA00022692"/>
    </source>
</evidence>
<evidence type="ECO:0000313" key="10">
    <source>
        <dbReference type="Proteomes" id="UP000031830"/>
    </source>
</evidence>
<organism evidence="9 10">
    <name type="scientific">Francisella philomiragia</name>
    <dbReference type="NCBI Taxonomy" id="28110"/>
    <lineage>
        <taxon>Bacteria</taxon>
        <taxon>Pseudomonadati</taxon>
        <taxon>Pseudomonadota</taxon>
        <taxon>Gammaproteobacteria</taxon>
        <taxon>Thiotrichales</taxon>
        <taxon>Francisellaceae</taxon>
        <taxon>Francisella</taxon>
    </lineage>
</organism>
<keyword evidence="6 8" id="KW-1133">Transmembrane helix</keyword>
<comment type="subcellular location">
    <subcellularLocation>
        <location evidence="1">Membrane</location>
        <topology evidence="1">Multi-pass membrane protein</topology>
    </subcellularLocation>
</comment>
<dbReference type="PANTHER" id="PTHR31081">
    <property type="entry name" value="UREIDE PERMEASE 1-RELATED-RELATED"/>
    <property type="match status" value="1"/>
</dbReference>
<evidence type="ECO:0000256" key="7">
    <source>
        <dbReference type="ARBA" id="ARBA00023136"/>
    </source>
</evidence>
<feature type="transmembrane region" description="Helical" evidence="8">
    <location>
        <begin position="82"/>
        <end position="102"/>
    </location>
</feature>
<feature type="transmembrane region" description="Helical" evidence="8">
    <location>
        <begin position="313"/>
        <end position="331"/>
    </location>
</feature>
<feature type="transmembrane region" description="Helical" evidence="8">
    <location>
        <begin position="109"/>
        <end position="129"/>
    </location>
</feature>
<dbReference type="InterPro" id="IPR030189">
    <property type="entry name" value="UPS_plant"/>
</dbReference>
<feature type="transmembrane region" description="Helical" evidence="8">
    <location>
        <begin position="282"/>
        <end position="301"/>
    </location>
</feature>
<dbReference type="InterPro" id="IPR009834">
    <property type="entry name" value="Ureide_permease"/>
</dbReference>
<evidence type="ECO:0000313" key="9">
    <source>
        <dbReference type="EMBL" id="AJI52355.1"/>
    </source>
</evidence>
<dbReference type="EMBL" id="CP009440">
    <property type="protein sequence ID" value="AJI52355.1"/>
    <property type="molecule type" value="Genomic_DNA"/>
</dbReference>
<dbReference type="OrthoDB" id="110585at2"/>
<keyword evidence="4" id="KW-0547">Nucleotide-binding</keyword>
<evidence type="ECO:0000256" key="4">
    <source>
        <dbReference type="ARBA" id="ARBA00022741"/>
    </source>
</evidence>
<reference evidence="9 10" key="1">
    <citation type="journal article" date="2015" name="Genome Announc.">
        <title>Genome sequencing of 18 francisella strains to aid in assay development and testing.</title>
        <authorList>
            <person name="Johnson S.L."/>
            <person name="Daligault H.E."/>
            <person name="Davenport K.W."/>
            <person name="Coyne S.R."/>
            <person name="Frey K.G."/>
            <person name="Koroleva G.I."/>
            <person name="Broomall S.M."/>
            <person name="Bishop-Lilly K.A."/>
            <person name="Bruce D.C."/>
            <person name="Chertkov O."/>
            <person name="Freitas T."/>
            <person name="Jaissle J."/>
            <person name="Ladner J.T."/>
            <person name="Rosenzweig C.N."/>
            <person name="Gibbons H.S."/>
            <person name="Palacios G.F."/>
            <person name="Redden C.L."/>
            <person name="Xu Y."/>
            <person name="Minogue T.D."/>
            <person name="Chain P.S."/>
        </authorList>
    </citation>
    <scope>NUCLEOTIDE SEQUENCE [LARGE SCALE GENOMIC DNA]</scope>
    <source>
        <strain evidence="9 10">GA01-2794</strain>
    </source>
</reference>
<evidence type="ECO:0000256" key="2">
    <source>
        <dbReference type="ARBA" id="ARBA00022448"/>
    </source>
</evidence>
<evidence type="ECO:0000256" key="1">
    <source>
        <dbReference type="ARBA" id="ARBA00004141"/>
    </source>
</evidence>
<feature type="transmembrane region" description="Helical" evidence="8">
    <location>
        <begin position="135"/>
        <end position="156"/>
    </location>
</feature>
<dbReference type="RefSeq" id="WP_044527066.1">
    <property type="nucleotide sequence ID" value="NZ_CP009440.1"/>
</dbReference>
<proteinExistence type="predicted"/>
<name>A0A0B6CU19_9GAMM</name>
<feature type="transmembrane region" description="Helical" evidence="8">
    <location>
        <begin position="209"/>
        <end position="229"/>
    </location>
</feature>
<gene>
    <name evidence="9" type="ORF">LA55_2080</name>
</gene>
<feature type="transmembrane region" description="Helical" evidence="8">
    <location>
        <begin position="6"/>
        <end position="24"/>
    </location>
</feature>
<accession>A0A0B6CU19</accession>
<evidence type="ECO:0000256" key="6">
    <source>
        <dbReference type="ARBA" id="ARBA00022989"/>
    </source>
</evidence>
<feature type="transmembrane region" description="Helical" evidence="8">
    <location>
        <begin position="168"/>
        <end position="189"/>
    </location>
</feature>
<keyword evidence="7 8" id="KW-0472">Membrane</keyword>
<sequence>MVVLHSYGVAVFFCIITMLCWGSWANTQKLSTKEWPFQQYYWDYALGILIVSFVLAITMGSFGTEGRSFFSDISQASSESFIYAFMGGVVFNLANILLVAAIDIAGMSVAFPLAIGLALVIGVITNYIATPLGQPVVLFLGVLSVLAAIIIDAVIYKRISDNKNKNMLKGFIVSIISGILMGFFYPLVIKSITNDFVTPQAGLMTPYTASFIFAVGIFVSNFVINGWMIKFPISGKKLNFKDYFSQGTPWLHTIGILGGVIWGIGSCLNFIASGIAGPSISYGLGQGATMIAAFWGVFIWKEFAKAPKGTNKLIVLMFITYILGLTLIVFARNI</sequence>
<keyword evidence="3 8" id="KW-0812">Transmembrane</keyword>
<dbReference type="AlphaFoldDB" id="A0A0B6CU19"/>
<feature type="transmembrane region" description="Helical" evidence="8">
    <location>
        <begin position="250"/>
        <end position="276"/>
    </location>
</feature>
<dbReference type="STRING" id="28110.KU46_512"/>
<dbReference type="GO" id="GO:0005524">
    <property type="term" value="F:ATP binding"/>
    <property type="evidence" value="ECO:0007669"/>
    <property type="project" value="UniProtKB-KW"/>
</dbReference>
<protein>
    <submittedName>
        <fullName evidence="9">Sugar transport family protein</fullName>
    </submittedName>
</protein>
<dbReference type="KEGG" id="fpz:LA55_2080"/>
<feature type="transmembrane region" description="Helical" evidence="8">
    <location>
        <begin position="44"/>
        <end position="62"/>
    </location>
</feature>
<evidence type="ECO:0000256" key="5">
    <source>
        <dbReference type="ARBA" id="ARBA00022840"/>
    </source>
</evidence>
<keyword evidence="5" id="KW-0067">ATP-binding</keyword>
<dbReference type="GO" id="GO:0016020">
    <property type="term" value="C:membrane"/>
    <property type="evidence" value="ECO:0007669"/>
    <property type="project" value="UniProtKB-SubCell"/>
</dbReference>
<evidence type="ECO:0000256" key="8">
    <source>
        <dbReference type="SAM" id="Phobius"/>
    </source>
</evidence>
<dbReference type="Pfam" id="PF07168">
    <property type="entry name" value="Ureide_permease"/>
    <property type="match status" value="1"/>
</dbReference>
<keyword evidence="2" id="KW-0813">Transport</keyword>
<dbReference type="Proteomes" id="UP000031830">
    <property type="component" value="Chromosome"/>
</dbReference>
<dbReference type="GO" id="GO:0022857">
    <property type="term" value="F:transmembrane transporter activity"/>
    <property type="evidence" value="ECO:0007669"/>
    <property type="project" value="InterPro"/>
</dbReference>
<keyword evidence="9" id="KW-0762">Sugar transport</keyword>